<dbReference type="Proteomes" id="UP000283634">
    <property type="component" value="Unassembled WGS sequence"/>
</dbReference>
<evidence type="ECO:0000313" key="2">
    <source>
        <dbReference type="Proteomes" id="UP000283634"/>
    </source>
</evidence>
<organism evidence="1 2">
    <name type="scientific">Trypanosoma rangeli</name>
    <dbReference type="NCBI Taxonomy" id="5698"/>
    <lineage>
        <taxon>Eukaryota</taxon>
        <taxon>Discoba</taxon>
        <taxon>Euglenozoa</taxon>
        <taxon>Kinetoplastea</taxon>
        <taxon>Metakinetoplastina</taxon>
        <taxon>Trypanosomatida</taxon>
        <taxon>Trypanosomatidae</taxon>
        <taxon>Trypanosoma</taxon>
        <taxon>Herpetosoma</taxon>
    </lineage>
</organism>
<keyword evidence="2" id="KW-1185">Reference proteome</keyword>
<dbReference type="EMBL" id="MKGL01000153">
    <property type="protein sequence ID" value="RNF04791.1"/>
    <property type="molecule type" value="Genomic_DNA"/>
</dbReference>
<gene>
    <name evidence="1" type="ORF">TraAM80_04917</name>
</gene>
<accession>A0A422NH59</accession>
<dbReference type="GeneID" id="40328850"/>
<proteinExistence type="predicted"/>
<dbReference type="AlphaFoldDB" id="A0A422NH59"/>
<protein>
    <submittedName>
        <fullName evidence="1">Uncharacterized protein</fullName>
    </submittedName>
</protein>
<reference evidence="1 2" key="1">
    <citation type="journal article" date="2018" name="BMC Genomics">
        <title>Genomic comparison of Trypanosoma conorhini and Trypanosoma rangeli to Trypanosoma cruzi strains of high and low virulence.</title>
        <authorList>
            <person name="Bradwell K.R."/>
            <person name="Koparde V.N."/>
            <person name="Matveyev A.V."/>
            <person name="Serrano M.G."/>
            <person name="Alves J.M."/>
            <person name="Parikh H."/>
            <person name="Huang B."/>
            <person name="Lee V."/>
            <person name="Espinosa-Alvarez O."/>
            <person name="Ortiz P.A."/>
            <person name="Costa-Martins A.G."/>
            <person name="Teixeira M.M."/>
            <person name="Buck G.A."/>
        </authorList>
    </citation>
    <scope>NUCLEOTIDE SEQUENCE [LARGE SCALE GENOMIC DNA]</scope>
    <source>
        <strain evidence="1 2">AM80</strain>
    </source>
</reference>
<comment type="caution">
    <text evidence="1">The sequence shown here is derived from an EMBL/GenBank/DDBJ whole genome shotgun (WGS) entry which is preliminary data.</text>
</comment>
<evidence type="ECO:0000313" key="1">
    <source>
        <dbReference type="EMBL" id="RNF04791.1"/>
    </source>
</evidence>
<name>A0A422NH59_TRYRA</name>
<sequence>MAFRGVCACRTVGAPFGVVLVCIFHGVKWPGLTQSDGSRLRSGMRAFGSAGHVGSSLRRCVFVSVPRVGFTERRFVFAPPHLGEVADFFFLAPVEAQAMGSMGGNHMPRFEGKLCSSAEGTPRPCRVPSHCAAAVL</sequence>
<dbReference type="RefSeq" id="XP_029238303.1">
    <property type="nucleotide sequence ID" value="XM_029381822.1"/>
</dbReference>